<evidence type="ECO:0000256" key="10">
    <source>
        <dbReference type="ARBA" id="ARBA00023209"/>
    </source>
</evidence>
<feature type="active site" evidence="13">
    <location>
        <position position="399"/>
    </location>
</feature>
<feature type="active site" evidence="13">
    <location>
        <position position="229"/>
    </location>
</feature>
<feature type="active site" evidence="13">
    <location>
        <position position="401"/>
    </location>
</feature>
<keyword evidence="7 13" id="KW-1133">Transmembrane helix</keyword>
<dbReference type="SMART" id="SM00155">
    <property type="entry name" value="PLDc"/>
    <property type="match status" value="2"/>
</dbReference>
<evidence type="ECO:0000259" key="15">
    <source>
        <dbReference type="PROSITE" id="PS50035"/>
    </source>
</evidence>
<comment type="function">
    <text evidence="12 13">Catalyzes the reversible phosphatidyl group transfer from one phosphatidylglycerol molecule to another to form cardiolipin (CL) (diphosphatidylglycerol) and glycerol.</text>
</comment>
<keyword evidence="5 13" id="KW-0812">Transmembrane</keyword>
<sequence>MEILSKLYILLLVVNIMFALSIIFLERRNIAATWSWLMVLVFFPIVGFFLYIFLGQNLRKRKIYRIKRQEVAMVSRQVEEQATQLTHAQLGCHDPSVYEYENLIYMHLTTNYSLLSSDNKVDIFTDGNDKFAQLLQDIEAAQDHIHMLYYIVRDDELGRRILNALTKKAREGVEVRFLYDDIGSSHLSRHFFDELRKAGGEAVPFFPSKIPYINPRINYRNHRKIVVIDGKVGYVGGFNVGNEYLGLDPYLGYWRDTHLRLSGGAVLNLQAPFFLDWNLATGEGVAYEERYFPKEVGEGKTAIQIVTSGPNSKWHHIRDGYVKMIHSAKESVLLQSPYFIPDDSLLNAMKIAALSGVDVKLMLPRKADHKFTRWASHSYVGELLESGIKCYFYEKGFLHAKTIVVDGKIASVGTANLDIRSFKLNFEINAFVYDTETACKLAHIFNEDLKECSEETLAEYIRRSRFARFKESIARLVSPIL</sequence>
<keyword evidence="6" id="KW-0677">Repeat</keyword>
<keyword evidence="10 13" id="KW-0594">Phospholipid biosynthesis</keyword>
<dbReference type="HAMAP" id="MF_01916">
    <property type="entry name" value="Cardiolipin_synth_Cls"/>
    <property type="match status" value="1"/>
</dbReference>
<dbReference type="NCBIfam" id="TIGR04265">
    <property type="entry name" value="bac_cardiolipin"/>
    <property type="match status" value="1"/>
</dbReference>
<dbReference type="GO" id="GO:0032049">
    <property type="term" value="P:cardiolipin biosynthetic process"/>
    <property type="evidence" value="ECO:0007669"/>
    <property type="project" value="UniProtKB-UniRule"/>
</dbReference>
<dbReference type="AlphaFoldDB" id="A0A3M8DQW7"/>
<keyword evidence="8 13" id="KW-0443">Lipid metabolism</keyword>
<dbReference type="InterPro" id="IPR001736">
    <property type="entry name" value="PLipase_D/transphosphatidylase"/>
</dbReference>
<evidence type="ECO:0000256" key="13">
    <source>
        <dbReference type="HAMAP-Rule" id="MF_01916"/>
    </source>
</evidence>
<feature type="active site" evidence="13">
    <location>
        <position position="224"/>
    </location>
</feature>
<accession>A0A3M8DQW7</accession>
<dbReference type="FunFam" id="3.30.870.10:FF:000021">
    <property type="entry name" value="Cardiolipin synthase"/>
    <property type="match status" value="1"/>
</dbReference>
<dbReference type="Pfam" id="PF13396">
    <property type="entry name" value="PLDc_N"/>
    <property type="match status" value="1"/>
</dbReference>
<evidence type="ECO:0000256" key="7">
    <source>
        <dbReference type="ARBA" id="ARBA00022989"/>
    </source>
</evidence>
<organism evidence="16 17">
    <name type="scientific">Brevibacillus fluminis</name>
    <dbReference type="NCBI Taxonomy" id="511487"/>
    <lineage>
        <taxon>Bacteria</taxon>
        <taxon>Bacillati</taxon>
        <taxon>Bacillota</taxon>
        <taxon>Bacilli</taxon>
        <taxon>Bacillales</taxon>
        <taxon>Paenibacillaceae</taxon>
        <taxon>Brevibacillus</taxon>
    </lineage>
</organism>
<dbReference type="EMBL" id="RHHQ01000007">
    <property type="protein sequence ID" value="RNB90472.1"/>
    <property type="molecule type" value="Genomic_DNA"/>
</dbReference>
<evidence type="ECO:0000256" key="8">
    <source>
        <dbReference type="ARBA" id="ARBA00023098"/>
    </source>
</evidence>
<comment type="subcellular location">
    <subcellularLocation>
        <location evidence="1 13">Cell membrane</location>
        <topology evidence="1 13">Multi-pass membrane protein</topology>
    </subcellularLocation>
</comment>
<evidence type="ECO:0000256" key="5">
    <source>
        <dbReference type="ARBA" id="ARBA00022692"/>
    </source>
</evidence>
<dbReference type="Proteomes" id="UP000271031">
    <property type="component" value="Unassembled WGS sequence"/>
</dbReference>
<keyword evidence="2 13" id="KW-1003">Cell membrane</keyword>
<dbReference type="InterPro" id="IPR030874">
    <property type="entry name" value="Cardiolipin_synth_Firmi"/>
</dbReference>
<evidence type="ECO:0000256" key="2">
    <source>
        <dbReference type="ARBA" id="ARBA00022475"/>
    </source>
</evidence>
<dbReference type="InterPro" id="IPR027379">
    <property type="entry name" value="CLS_N"/>
</dbReference>
<dbReference type="PANTHER" id="PTHR21248:SF22">
    <property type="entry name" value="PHOSPHOLIPASE D"/>
    <property type="match status" value="1"/>
</dbReference>
<evidence type="ECO:0000256" key="14">
    <source>
        <dbReference type="NCBIfam" id="TIGR04265"/>
    </source>
</evidence>
<dbReference type="InterPro" id="IPR025202">
    <property type="entry name" value="PLD-like_dom"/>
</dbReference>
<evidence type="ECO:0000256" key="1">
    <source>
        <dbReference type="ARBA" id="ARBA00004651"/>
    </source>
</evidence>
<protein>
    <recommendedName>
        <fullName evidence="13 14">Cardiolipin synthase</fullName>
        <shortName evidence="13">CL synthase</shortName>
        <ecNumber evidence="13 14">2.7.8.-</ecNumber>
    </recommendedName>
</protein>
<evidence type="ECO:0000256" key="12">
    <source>
        <dbReference type="ARBA" id="ARBA00057569"/>
    </source>
</evidence>
<feature type="transmembrane region" description="Helical" evidence="13">
    <location>
        <begin position="7"/>
        <end position="25"/>
    </location>
</feature>
<feature type="active site" evidence="13">
    <location>
        <position position="222"/>
    </location>
</feature>
<dbReference type="GO" id="GO:0008808">
    <property type="term" value="F:cardiolipin synthase activity"/>
    <property type="evidence" value="ECO:0007669"/>
    <property type="project" value="UniProtKB-UniRule"/>
</dbReference>
<feature type="domain" description="PLD phosphodiesterase" evidence="15">
    <location>
        <begin position="394"/>
        <end position="421"/>
    </location>
</feature>
<dbReference type="PANTHER" id="PTHR21248">
    <property type="entry name" value="CARDIOLIPIN SYNTHASE"/>
    <property type="match status" value="1"/>
</dbReference>
<evidence type="ECO:0000256" key="6">
    <source>
        <dbReference type="ARBA" id="ARBA00022737"/>
    </source>
</evidence>
<keyword evidence="3 13" id="KW-0444">Lipid biosynthesis</keyword>
<dbReference type="Gene3D" id="3.30.870.10">
    <property type="entry name" value="Endonuclease Chain A"/>
    <property type="match status" value="2"/>
</dbReference>
<comment type="catalytic activity">
    <reaction evidence="13">
        <text>2 a 1,2-diacyl-sn-glycero-3-phospho-(1'-sn-glycerol) = a cardiolipin + glycerol</text>
        <dbReference type="Rhea" id="RHEA:31451"/>
        <dbReference type="ChEBI" id="CHEBI:17754"/>
        <dbReference type="ChEBI" id="CHEBI:62237"/>
        <dbReference type="ChEBI" id="CHEBI:64716"/>
    </reaction>
</comment>
<evidence type="ECO:0000256" key="11">
    <source>
        <dbReference type="ARBA" id="ARBA00023264"/>
    </source>
</evidence>
<feature type="transmembrane region" description="Helical" evidence="13">
    <location>
        <begin position="31"/>
        <end position="54"/>
    </location>
</feature>
<gene>
    <name evidence="16" type="primary">cls</name>
    <name evidence="16" type="ORF">EDM56_08155</name>
</gene>
<name>A0A3M8DQW7_9BACL</name>
<dbReference type="FunFam" id="3.30.870.10:FF:000014">
    <property type="entry name" value="Cardiolipin synthase"/>
    <property type="match status" value="1"/>
</dbReference>
<dbReference type="EC" id="2.7.8.-" evidence="13 14"/>
<evidence type="ECO:0000313" key="17">
    <source>
        <dbReference type="Proteomes" id="UP000271031"/>
    </source>
</evidence>
<dbReference type="PROSITE" id="PS50035">
    <property type="entry name" value="PLD"/>
    <property type="match status" value="2"/>
</dbReference>
<dbReference type="GO" id="GO:0005886">
    <property type="term" value="C:plasma membrane"/>
    <property type="evidence" value="ECO:0007669"/>
    <property type="project" value="UniProtKB-SubCell"/>
</dbReference>
<keyword evidence="9 13" id="KW-0472">Membrane</keyword>
<keyword evidence="17" id="KW-1185">Reference proteome</keyword>
<reference evidence="16 17" key="1">
    <citation type="submission" date="2018-10" db="EMBL/GenBank/DDBJ databases">
        <title>Phylogenomics of Brevibacillus.</title>
        <authorList>
            <person name="Dunlap C."/>
        </authorList>
    </citation>
    <scope>NUCLEOTIDE SEQUENCE [LARGE SCALE GENOMIC DNA]</scope>
    <source>
        <strain evidence="16 17">JCM 15716</strain>
    </source>
</reference>
<comment type="caution">
    <text evidence="16">The sequence shown here is derived from an EMBL/GenBank/DDBJ whole genome shotgun (WGS) entry which is preliminary data.</text>
</comment>
<comment type="similarity">
    <text evidence="13">Belongs to the phospholipase D family. Cardiolipin synthase subfamily.</text>
</comment>
<dbReference type="OrthoDB" id="9762009at2"/>
<dbReference type="RefSeq" id="WP_122917398.1">
    <property type="nucleotide sequence ID" value="NZ_RHHQ01000007.1"/>
</dbReference>
<evidence type="ECO:0000256" key="9">
    <source>
        <dbReference type="ARBA" id="ARBA00023136"/>
    </source>
</evidence>
<keyword evidence="11 13" id="KW-1208">Phospholipid metabolism</keyword>
<evidence type="ECO:0000313" key="16">
    <source>
        <dbReference type="EMBL" id="RNB90472.1"/>
    </source>
</evidence>
<dbReference type="Pfam" id="PF13091">
    <property type="entry name" value="PLDc_2"/>
    <property type="match status" value="2"/>
</dbReference>
<evidence type="ECO:0000256" key="4">
    <source>
        <dbReference type="ARBA" id="ARBA00022679"/>
    </source>
</evidence>
<feature type="active site" evidence="13">
    <location>
        <position position="406"/>
    </location>
</feature>
<dbReference type="CDD" id="cd09112">
    <property type="entry name" value="PLDc_CLS_2"/>
    <property type="match status" value="1"/>
</dbReference>
<dbReference type="SUPFAM" id="SSF56024">
    <property type="entry name" value="Phospholipase D/nuclease"/>
    <property type="match status" value="2"/>
</dbReference>
<keyword evidence="4 13" id="KW-0808">Transferase</keyword>
<feature type="domain" description="PLD phosphodiesterase" evidence="15">
    <location>
        <begin position="217"/>
        <end position="244"/>
    </location>
</feature>
<evidence type="ECO:0000256" key="3">
    <source>
        <dbReference type="ARBA" id="ARBA00022516"/>
    </source>
</evidence>
<dbReference type="CDD" id="cd09110">
    <property type="entry name" value="PLDc_CLS_1"/>
    <property type="match status" value="1"/>
</dbReference>
<proteinExistence type="inferred from homology"/>
<dbReference type="InterPro" id="IPR022924">
    <property type="entry name" value="Cardiolipin_synthase"/>
</dbReference>